<name>A0A1B9BZQ8_9PROT</name>
<dbReference type="EMBL" id="CP059488">
    <property type="protein sequence ID" value="QQD72644.1"/>
    <property type="molecule type" value="Genomic_DNA"/>
</dbReference>
<accession>A0A1B9BZQ8</accession>
<comment type="subcellular location">
    <subcellularLocation>
        <location evidence="1">Cell membrane</location>
        <topology evidence="1">Multi-pass membrane protein</topology>
    </subcellularLocation>
</comment>
<keyword evidence="2" id="KW-1003">Cell membrane</keyword>
<dbReference type="GO" id="GO:0022904">
    <property type="term" value="P:respiratory electron transport chain"/>
    <property type="evidence" value="ECO:0007669"/>
    <property type="project" value="InterPro"/>
</dbReference>
<evidence type="ECO:0000313" key="10">
    <source>
        <dbReference type="Proteomes" id="UP000093129"/>
    </source>
</evidence>
<organism evidence="8 10">
    <name type="scientific">Acidithiobacillus ferrivorans</name>
    <dbReference type="NCBI Taxonomy" id="160808"/>
    <lineage>
        <taxon>Bacteria</taxon>
        <taxon>Pseudomonadati</taxon>
        <taxon>Pseudomonadota</taxon>
        <taxon>Acidithiobacillia</taxon>
        <taxon>Acidithiobacillales</taxon>
        <taxon>Acidithiobacillaceae</taxon>
        <taxon>Acidithiobacillus</taxon>
    </lineage>
</organism>
<keyword evidence="3 6" id="KW-0812">Transmembrane</keyword>
<evidence type="ECO:0000313" key="8">
    <source>
        <dbReference type="EMBL" id="OCB03216.1"/>
    </source>
</evidence>
<dbReference type="Proteomes" id="UP000595420">
    <property type="component" value="Chromosome"/>
</dbReference>
<evidence type="ECO:0000256" key="3">
    <source>
        <dbReference type="ARBA" id="ARBA00022692"/>
    </source>
</evidence>
<feature type="transmembrane region" description="Helical" evidence="6">
    <location>
        <begin position="105"/>
        <end position="128"/>
    </location>
</feature>
<evidence type="ECO:0000256" key="2">
    <source>
        <dbReference type="ARBA" id="ARBA00022475"/>
    </source>
</evidence>
<feature type="domain" description="Cytochrome b561 bacterial/Ni-hydrogenase" evidence="7">
    <location>
        <begin position="6"/>
        <end position="184"/>
    </location>
</feature>
<evidence type="ECO:0000259" key="7">
    <source>
        <dbReference type="Pfam" id="PF01292"/>
    </source>
</evidence>
<dbReference type="InterPro" id="IPR011577">
    <property type="entry name" value="Cyt_b561_bac/Ni-Hgenase"/>
</dbReference>
<dbReference type="RefSeq" id="WP_065413046.1">
    <property type="nucleotide sequence ID" value="NZ_CP059488.1"/>
</dbReference>
<dbReference type="SUPFAM" id="SSF81342">
    <property type="entry name" value="Transmembrane di-heme cytochromes"/>
    <property type="match status" value="1"/>
</dbReference>
<dbReference type="Pfam" id="PF01292">
    <property type="entry name" value="Ni_hydr_CYTB"/>
    <property type="match status" value="1"/>
</dbReference>
<dbReference type="GO" id="GO:0009055">
    <property type="term" value="F:electron transfer activity"/>
    <property type="evidence" value="ECO:0007669"/>
    <property type="project" value="InterPro"/>
</dbReference>
<evidence type="ECO:0000256" key="1">
    <source>
        <dbReference type="ARBA" id="ARBA00004651"/>
    </source>
</evidence>
<protein>
    <submittedName>
        <fullName evidence="9">Cytochrome b/b6 domain-containing protein</fullName>
    </submittedName>
</protein>
<evidence type="ECO:0000256" key="4">
    <source>
        <dbReference type="ARBA" id="ARBA00022989"/>
    </source>
</evidence>
<evidence type="ECO:0000256" key="5">
    <source>
        <dbReference type="ARBA" id="ARBA00023136"/>
    </source>
</evidence>
<reference evidence="9 11" key="2">
    <citation type="submission" date="2020-07" db="EMBL/GenBank/DDBJ databases">
        <title>Complete genome sequence analysis of Acidithiobacillus ferrivorans XJFY6S-08 reveals extreme environmental adaptation to alpine acid mine drainage.</title>
        <authorList>
            <person name="Yan L."/>
            <person name="Ni Y."/>
        </authorList>
    </citation>
    <scope>NUCLEOTIDE SEQUENCE [LARGE SCALE GENOMIC DNA]</scope>
    <source>
        <strain evidence="9 11">XJFY6S-08</strain>
    </source>
</reference>
<keyword evidence="4 6" id="KW-1133">Transmembrane helix</keyword>
<evidence type="ECO:0000313" key="9">
    <source>
        <dbReference type="EMBL" id="QQD72644.1"/>
    </source>
</evidence>
<dbReference type="Proteomes" id="UP000093129">
    <property type="component" value="Unassembled WGS sequence"/>
</dbReference>
<evidence type="ECO:0000313" key="11">
    <source>
        <dbReference type="Proteomes" id="UP000595420"/>
    </source>
</evidence>
<gene>
    <name evidence="8" type="ORF">BBC27_09060</name>
    <name evidence="9" type="ORF">H2515_14965</name>
</gene>
<dbReference type="Gene3D" id="1.20.950.20">
    <property type="entry name" value="Transmembrane di-heme cytochromes, Chain C"/>
    <property type="match status" value="1"/>
</dbReference>
<dbReference type="EMBL" id="MASQ01000075">
    <property type="protein sequence ID" value="OCB03216.1"/>
    <property type="molecule type" value="Genomic_DNA"/>
</dbReference>
<dbReference type="InterPro" id="IPR016174">
    <property type="entry name" value="Di-haem_cyt_TM"/>
</dbReference>
<reference evidence="8 10" key="1">
    <citation type="submission" date="2016-07" db="EMBL/GenBank/DDBJ databases">
        <title>Draft genome of a psychrotolerant acidophile Acidithiobacillus ferrivorans strain YL15.</title>
        <authorList>
            <person name="Peng T."/>
            <person name="Ma L."/>
            <person name="Nan M."/>
            <person name="An N."/>
            <person name="Wang M."/>
            <person name="Qiu G."/>
            <person name="Zeng W."/>
        </authorList>
    </citation>
    <scope>NUCLEOTIDE SEQUENCE [LARGE SCALE GENOMIC DNA]</scope>
    <source>
        <strain evidence="8 10">YL15</strain>
    </source>
</reference>
<feature type="transmembrane region" description="Helical" evidence="6">
    <location>
        <begin position="42"/>
        <end position="63"/>
    </location>
</feature>
<dbReference type="GO" id="GO:0005886">
    <property type="term" value="C:plasma membrane"/>
    <property type="evidence" value="ECO:0007669"/>
    <property type="project" value="UniProtKB-SubCell"/>
</dbReference>
<keyword evidence="5 6" id="KW-0472">Membrane</keyword>
<evidence type="ECO:0000256" key="6">
    <source>
        <dbReference type="SAM" id="Phobius"/>
    </source>
</evidence>
<proteinExistence type="predicted"/>
<sequence>MQETSWNSGTRWLHMGLSSTLTFELFEGFWTSDPNTRMYFIIHEWVGLLAAAILLVEWLWIYADGQSSILFPWNASGLSMIKADMTTLFKGRLPQAGRTVGLPGFWHGIGILIMTALAITGVLIFLVIPGGRGASSSPAGAAAFTTLSGIHRYISYMAWVYWIGHVSAAILHQVKGDPVFRAIFIGTIKAANDRH</sequence>
<dbReference type="AlphaFoldDB" id="A0A1B9BZQ8"/>